<proteinExistence type="predicted"/>
<dbReference type="PROSITE" id="PS50850">
    <property type="entry name" value="MFS"/>
    <property type="match status" value="1"/>
</dbReference>
<evidence type="ECO:0000256" key="1">
    <source>
        <dbReference type="ARBA" id="ARBA00004141"/>
    </source>
</evidence>
<feature type="transmembrane region" description="Helical" evidence="6">
    <location>
        <begin position="224"/>
        <end position="245"/>
    </location>
</feature>
<evidence type="ECO:0000256" key="3">
    <source>
        <dbReference type="ARBA" id="ARBA00022692"/>
    </source>
</evidence>
<keyword evidence="5 6" id="KW-0472">Membrane</keyword>
<comment type="subcellular location">
    <subcellularLocation>
        <location evidence="1">Membrane</location>
        <topology evidence="1">Multi-pass membrane protein</topology>
    </subcellularLocation>
</comment>
<feature type="transmembrane region" description="Helical" evidence="6">
    <location>
        <begin position="62"/>
        <end position="81"/>
    </location>
</feature>
<feature type="domain" description="Major facilitator superfamily (MFS) profile" evidence="8">
    <location>
        <begin position="1"/>
        <end position="507"/>
    </location>
</feature>
<evidence type="ECO:0000256" key="4">
    <source>
        <dbReference type="ARBA" id="ARBA00022989"/>
    </source>
</evidence>
<dbReference type="InterPro" id="IPR020846">
    <property type="entry name" value="MFS_dom"/>
</dbReference>
<dbReference type="InParanoid" id="G9MTX3"/>
<evidence type="ECO:0000313" key="9">
    <source>
        <dbReference type="EMBL" id="EHK22107.1"/>
    </source>
</evidence>
<dbReference type="RefSeq" id="XP_013956300.1">
    <property type="nucleotide sequence ID" value="XM_014100825.1"/>
</dbReference>
<feature type="transmembrane region" description="Helical" evidence="6">
    <location>
        <begin position="298"/>
        <end position="317"/>
    </location>
</feature>
<dbReference type="EMBL" id="ABDF02000021">
    <property type="protein sequence ID" value="EHK22107.1"/>
    <property type="molecule type" value="Genomic_DNA"/>
</dbReference>
<gene>
    <name evidence="9" type="ORF">TRIVIDRAFT_60010</name>
</gene>
<feature type="transmembrane region" description="Helical" evidence="6">
    <location>
        <begin position="193"/>
        <end position="212"/>
    </location>
</feature>
<dbReference type="Gene3D" id="1.20.1720.10">
    <property type="entry name" value="Multidrug resistance protein D"/>
    <property type="match status" value="1"/>
</dbReference>
<keyword evidence="4 6" id="KW-1133">Transmembrane helix</keyword>
<dbReference type="eggNOG" id="KOG0254">
    <property type="taxonomic scope" value="Eukaryota"/>
</dbReference>
<dbReference type="InterPro" id="IPR011701">
    <property type="entry name" value="MFS"/>
</dbReference>
<dbReference type="Proteomes" id="UP000007115">
    <property type="component" value="Unassembled WGS sequence"/>
</dbReference>
<dbReference type="GeneID" id="25796012"/>
<dbReference type="Pfam" id="PF07690">
    <property type="entry name" value="MFS_1"/>
    <property type="match status" value="1"/>
</dbReference>
<dbReference type="FunCoup" id="G9MTX3">
    <property type="interactions" value="47"/>
</dbReference>
<feature type="transmembrane region" description="Helical" evidence="6">
    <location>
        <begin position="152"/>
        <end position="172"/>
    </location>
</feature>
<dbReference type="AlphaFoldDB" id="G9MTX3"/>
<comment type="caution">
    <text evidence="9">The sequence shown here is derived from an EMBL/GenBank/DDBJ whole genome shotgun (WGS) entry which is preliminary data.</text>
</comment>
<evidence type="ECO:0000256" key="6">
    <source>
        <dbReference type="SAM" id="Phobius"/>
    </source>
</evidence>
<dbReference type="VEuPathDB" id="FungiDB:TRIVIDRAFT_60010"/>
<dbReference type="SUPFAM" id="SSF103473">
    <property type="entry name" value="MFS general substrate transporter"/>
    <property type="match status" value="1"/>
</dbReference>
<keyword evidence="3 6" id="KW-0812">Transmembrane</keyword>
<evidence type="ECO:0000256" key="2">
    <source>
        <dbReference type="ARBA" id="ARBA00022448"/>
    </source>
</evidence>
<accession>G9MTX3</accession>
<dbReference type="PANTHER" id="PTHR23501:SF199">
    <property type="entry name" value="MFS EFFLUX TRANSPORTER INPD-RELATED"/>
    <property type="match status" value="1"/>
</dbReference>
<dbReference type="CDD" id="cd17502">
    <property type="entry name" value="MFS_Azr1_MDR_like"/>
    <property type="match status" value="1"/>
</dbReference>
<feature type="transmembrane region" description="Helical" evidence="6">
    <location>
        <begin position="388"/>
        <end position="408"/>
    </location>
</feature>
<feature type="transmembrane region" description="Helical" evidence="6">
    <location>
        <begin position="32"/>
        <end position="50"/>
    </location>
</feature>
<dbReference type="FunFam" id="1.20.1720.10:FF:000012">
    <property type="entry name" value="MFS toxin efflux pump (AflT)"/>
    <property type="match status" value="1"/>
</dbReference>
<feature type="transmembrane region" description="Helical" evidence="6">
    <location>
        <begin position="463"/>
        <end position="481"/>
    </location>
</feature>
<keyword evidence="2" id="KW-0813">Transport</keyword>
<reference evidence="9 10" key="1">
    <citation type="journal article" date="2011" name="Genome Biol.">
        <title>Comparative genome sequence analysis underscores mycoparasitism as the ancestral life style of Trichoderma.</title>
        <authorList>
            <person name="Kubicek C.P."/>
            <person name="Herrera-Estrella A."/>
            <person name="Seidl-Seiboth V."/>
            <person name="Martinez D.A."/>
            <person name="Druzhinina I.S."/>
            <person name="Thon M."/>
            <person name="Zeilinger S."/>
            <person name="Casas-Flores S."/>
            <person name="Horwitz B.A."/>
            <person name="Mukherjee P.K."/>
            <person name="Mukherjee M."/>
            <person name="Kredics L."/>
            <person name="Alcaraz L.D."/>
            <person name="Aerts A."/>
            <person name="Antal Z."/>
            <person name="Atanasova L."/>
            <person name="Cervantes-Badillo M.G."/>
            <person name="Challacombe J."/>
            <person name="Chertkov O."/>
            <person name="McCluskey K."/>
            <person name="Coulpier F."/>
            <person name="Deshpande N."/>
            <person name="von Doehren H."/>
            <person name="Ebbole D.J."/>
            <person name="Esquivel-Naranjo E.U."/>
            <person name="Fekete E."/>
            <person name="Flipphi M."/>
            <person name="Glaser F."/>
            <person name="Gomez-Rodriguez E.Y."/>
            <person name="Gruber S."/>
            <person name="Han C."/>
            <person name="Henrissat B."/>
            <person name="Hermosa R."/>
            <person name="Hernandez-Onate M."/>
            <person name="Karaffa L."/>
            <person name="Kosti I."/>
            <person name="Le Crom S."/>
            <person name="Lindquist E."/>
            <person name="Lucas S."/>
            <person name="Luebeck M."/>
            <person name="Luebeck P.S."/>
            <person name="Margeot A."/>
            <person name="Metz B."/>
            <person name="Misra M."/>
            <person name="Nevalainen H."/>
            <person name="Omann M."/>
            <person name="Packer N."/>
            <person name="Perrone G."/>
            <person name="Uresti-Rivera E.E."/>
            <person name="Salamov A."/>
            <person name="Schmoll M."/>
            <person name="Seiboth B."/>
            <person name="Shapiro H."/>
            <person name="Sukno S."/>
            <person name="Tamayo-Ramos J.A."/>
            <person name="Tisch D."/>
            <person name="Wiest A."/>
            <person name="Wilkinson H.H."/>
            <person name="Zhang M."/>
            <person name="Coutinho P.M."/>
            <person name="Kenerley C.M."/>
            <person name="Monte E."/>
            <person name="Baker S.E."/>
            <person name="Grigoriev I.V."/>
        </authorList>
    </citation>
    <scope>NUCLEOTIDE SEQUENCE [LARGE SCALE GENOMIC DNA]</scope>
    <source>
        <strain evidence="10">Gv29-8 / FGSC 10586</strain>
    </source>
</reference>
<dbReference type="PANTHER" id="PTHR23501">
    <property type="entry name" value="MAJOR FACILITATOR SUPERFAMILY"/>
    <property type="match status" value="1"/>
</dbReference>
<organism evidence="9 10">
    <name type="scientific">Hypocrea virens (strain Gv29-8 / FGSC 10586)</name>
    <name type="common">Gliocladium virens</name>
    <name type="synonym">Trichoderma virens</name>
    <dbReference type="NCBI Taxonomy" id="413071"/>
    <lineage>
        <taxon>Eukaryota</taxon>
        <taxon>Fungi</taxon>
        <taxon>Dikarya</taxon>
        <taxon>Ascomycota</taxon>
        <taxon>Pezizomycotina</taxon>
        <taxon>Sordariomycetes</taxon>
        <taxon>Hypocreomycetidae</taxon>
        <taxon>Hypocreales</taxon>
        <taxon>Hypocreaceae</taxon>
        <taxon>Trichoderma</taxon>
    </lineage>
</organism>
<feature type="transmembrane region" description="Helical" evidence="6">
    <location>
        <begin position="487"/>
        <end position="505"/>
    </location>
</feature>
<feature type="transmembrane region" description="Helical" evidence="6">
    <location>
        <begin position="324"/>
        <end position="346"/>
    </location>
</feature>
<keyword evidence="10" id="KW-1185">Reference proteome</keyword>
<evidence type="ECO:0000259" key="8">
    <source>
        <dbReference type="PROSITE" id="PS50850"/>
    </source>
</evidence>
<keyword evidence="7" id="KW-0732">Signal</keyword>
<evidence type="ECO:0000256" key="7">
    <source>
        <dbReference type="SAM" id="SignalP"/>
    </source>
</evidence>
<dbReference type="GO" id="GO:0005886">
    <property type="term" value="C:plasma membrane"/>
    <property type="evidence" value="ECO:0007669"/>
    <property type="project" value="TreeGrafter"/>
</dbReference>
<protein>
    <recommendedName>
        <fullName evidence="8">Major facilitator superfamily (MFS) profile domain-containing protein</fullName>
    </recommendedName>
</protein>
<feature type="transmembrane region" description="Helical" evidence="6">
    <location>
        <begin position="87"/>
        <end position="112"/>
    </location>
</feature>
<sequence length="507" mass="54250">MALAVLCVALDNTILATAIPKITDEFHAVDDVGWYGSAFLLTLSASQLFFGRLYSIFNAKWVFLFSLFIFELGSLLCGIAPNSLTLIVGRAIAGLGASGLFSGAFIIIGLTVALEKRPLYISLVSSVYAISSVLGPLLGGVFTDLATWRWCFYINLPFGGITAFAVVFFVHVQRPPESGAKKPWRDTLAQFDPLGTIVFIPCIICLLLALQWGGSTYAWASARIIALFVVFGVLLLSFVGIQIWAGDYATIPVRVATQRSMAFASLFTLCLSASFFIIVYYVPFWFQAIRGETATRSGINTLPLTMSAVVGTMIGGIGTTKLGYYAPFMLVASALGAIGSGLIYTWTVDTTIARTVGYQLIFGFGTGLGLQQNIVAAQTVLEAVDVPVGTSIAIFAQSFGGALFISAAQNSFINRLASNVKGISGIDPAKIISSGATDIIKLTDDPSLLRQIQVAYNDALSRTYLVATVLVGISMIGAIGVEWKSTFGLKVVLLLAIFLLHLILCRF</sequence>
<evidence type="ECO:0000256" key="5">
    <source>
        <dbReference type="ARBA" id="ARBA00023136"/>
    </source>
</evidence>
<feature type="chain" id="PRO_5003523629" description="Major facilitator superfamily (MFS) profile domain-containing protein" evidence="7">
    <location>
        <begin position="19"/>
        <end position="507"/>
    </location>
</feature>
<feature type="signal peptide" evidence="7">
    <location>
        <begin position="1"/>
        <end position="18"/>
    </location>
</feature>
<feature type="transmembrane region" description="Helical" evidence="6">
    <location>
        <begin position="119"/>
        <end position="140"/>
    </location>
</feature>
<evidence type="ECO:0000313" key="10">
    <source>
        <dbReference type="Proteomes" id="UP000007115"/>
    </source>
</evidence>
<dbReference type="OMA" id="GHEKWIG"/>
<dbReference type="HOGENOM" id="CLU_000960_22_1_1"/>
<name>G9MTX3_HYPVG</name>
<feature type="transmembrane region" description="Helical" evidence="6">
    <location>
        <begin position="266"/>
        <end position="286"/>
    </location>
</feature>
<dbReference type="OrthoDB" id="10021397at2759"/>
<dbReference type="InterPro" id="IPR036259">
    <property type="entry name" value="MFS_trans_sf"/>
</dbReference>
<dbReference type="FunFam" id="1.20.1250.20:FF:000196">
    <property type="entry name" value="MFS toxin efflux pump (AflT)"/>
    <property type="match status" value="1"/>
</dbReference>
<dbReference type="GO" id="GO:0022857">
    <property type="term" value="F:transmembrane transporter activity"/>
    <property type="evidence" value="ECO:0007669"/>
    <property type="project" value="InterPro"/>
</dbReference>